<evidence type="ECO:0000313" key="4">
    <source>
        <dbReference type="EMBL" id="CAL4802330.1"/>
    </source>
</evidence>
<evidence type="ECO:0000259" key="2">
    <source>
        <dbReference type="Pfam" id="PF25043"/>
    </source>
</evidence>
<comment type="caution">
    <text evidence="3">The sequence shown here is derived from an EMBL/GenBank/DDBJ whole genome shotgun (WGS) entry which is preliminary data.</text>
</comment>
<dbReference type="InterPro" id="IPR058580">
    <property type="entry name" value="DUF2828"/>
</dbReference>
<dbReference type="OrthoDB" id="1149618at2759"/>
<evidence type="ECO:0000259" key="1">
    <source>
        <dbReference type="Pfam" id="PF11443"/>
    </source>
</evidence>
<proteinExistence type="predicted"/>
<dbReference type="InterPro" id="IPR056690">
    <property type="entry name" value="DUF7788"/>
</dbReference>
<dbReference type="AlphaFoldDB" id="A0A9P1DUF9"/>
<gene>
    <name evidence="3" type="ORF">C1SCF055_LOCUS39872</name>
</gene>
<dbReference type="Pfam" id="PF11443">
    <property type="entry name" value="DUF2828"/>
    <property type="match status" value="1"/>
</dbReference>
<dbReference type="EMBL" id="CAMXCT020006511">
    <property type="protein sequence ID" value="CAL1168393.1"/>
    <property type="molecule type" value="Genomic_DNA"/>
</dbReference>
<dbReference type="SUPFAM" id="SSF53300">
    <property type="entry name" value="vWA-like"/>
    <property type="match status" value="1"/>
</dbReference>
<reference evidence="4 5" key="2">
    <citation type="submission" date="2024-05" db="EMBL/GenBank/DDBJ databases">
        <authorList>
            <person name="Chen Y."/>
            <person name="Shah S."/>
            <person name="Dougan E. K."/>
            <person name="Thang M."/>
            <person name="Chan C."/>
        </authorList>
    </citation>
    <scope>NUCLEOTIDE SEQUENCE [LARGE SCALE GENOMIC DNA]</scope>
</reference>
<name>A0A9P1DUF9_9DINO</name>
<dbReference type="Proteomes" id="UP001152797">
    <property type="component" value="Unassembled WGS sequence"/>
</dbReference>
<accession>A0A9P1DUF9</accession>
<organism evidence="3">
    <name type="scientific">Cladocopium goreaui</name>
    <dbReference type="NCBI Taxonomy" id="2562237"/>
    <lineage>
        <taxon>Eukaryota</taxon>
        <taxon>Sar</taxon>
        <taxon>Alveolata</taxon>
        <taxon>Dinophyceae</taxon>
        <taxon>Suessiales</taxon>
        <taxon>Symbiodiniaceae</taxon>
        <taxon>Cladocopium</taxon>
    </lineage>
</organism>
<protein>
    <submittedName>
        <fullName evidence="4">Uncharacterized protein L728</fullName>
    </submittedName>
</protein>
<dbReference type="PIRSF" id="PIRSF015417">
    <property type="entry name" value="T31B5_30_vWA"/>
    <property type="match status" value="1"/>
</dbReference>
<dbReference type="PANTHER" id="PTHR31373">
    <property type="entry name" value="OS06G0652100 PROTEIN"/>
    <property type="match status" value="1"/>
</dbReference>
<dbReference type="CDD" id="cd00198">
    <property type="entry name" value="vWFA"/>
    <property type="match status" value="1"/>
</dbReference>
<dbReference type="Pfam" id="PF25043">
    <property type="entry name" value="DUF7788"/>
    <property type="match status" value="1"/>
</dbReference>
<dbReference type="InterPro" id="IPR011205">
    <property type="entry name" value="UCP015417_vWA"/>
</dbReference>
<dbReference type="InterPro" id="IPR036465">
    <property type="entry name" value="vWFA_dom_sf"/>
</dbReference>
<evidence type="ECO:0000313" key="3">
    <source>
        <dbReference type="EMBL" id="CAI4015018.1"/>
    </source>
</evidence>
<sequence length="693" mass="78750">MPKSLGKLPRRRAPPCHRDLDPKMCCPRGPLTEATLAEPLMLCGPSELSGLQRRRKYLQIDQIVEQKRPKVPAQLAMEEMLRLKLRLFDEKLGGGMLKAMVGRRDLAQHILSFVNAERPLVDTAVGGKMFADSGSANVDLFFHSVPSMPSSRGRPSGKVPLEEMLEKAWEENPEVCLKQIFLIGSAREGKQDRHSFYEAFQWLWWKDPATVLANLHHVPECNYWKALLEFLARLCEGPQRSKERDRALLNRFERCNGDAAESKKILMADAEPEEVGQAPPCPRGLSWCPGSRLELAEEALKRYEADPLYRCLLERTGQLFAAQLRDDLGKMKRGEQVSLCAKWCPWLNHSFDRRTLICESIARWLFPPSEFPGLTERHYAFRARDQLRKVLGELKEYMKCTERLMCQNRWAEIQYRRVHATCLSLNARIFEKRDPERFQSFLQKLLKRKGSVNVGALQPHELLKKAIKPSSSMEKMLAQAQWRSLVTQVRSSGCLSNCIAVCDVSGSMLCRAASGGTSLLDVAIAMSLLLAQVAEAPHQLITFSEEPRLVTLPDTEDLTELYRFVQGLDWGYTTNFHKVFELLKSKLPKQVFVFSDMQFAEAGGDHFDEPVLRKVQKDYEKLKLELPELVFWNLAADQSGAPALANDAGVVLMSGFSAQMFKSLMNPEAEAEVEQMEQIETCKGKKKRKNGIH</sequence>
<keyword evidence="5" id="KW-1185">Reference proteome</keyword>
<dbReference type="PANTHER" id="PTHR31373:SF27">
    <property type="entry name" value="TROVE DOMAIN-CONTAINING PROTEIN"/>
    <property type="match status" value="1"/>
</dbReference>
<reference evidence="3" key="1">
    <citation type="submission" date="2022-10" db="EMBL/GenBank/DDBJ databases">
        <authorList>
            <person name="Chen Y."/>
            <person name="Dougan E. K."/>
            <person name="Chan C."/>
            <person name="Rhodes N."/>
            <person name="Thang M."/>
        </authorList>
    </citation>
    <scope>NUCLEOTIDE SEQUENCE</scope>
</reference>
<dbReference type="EMBL" id="CAMXCT010006511">
    <property type="protein sequence ID" value="CAI4015018.1"/>
    <property type="molecule type" value="Genomic_DNA"/>
</dbReference>
<feature type="domain" description="DUF7788" evidence="2">
    <location>
        <begin position="497"/>
        <end position="688"/>
    </location>
</feature>
<feature type="domain" description="DUF2828" evidence="1">
    <location>
        <begin position="128"/>
        <end position="495"/>
    </location>
</feature>
<dbReference type="Gene3D" id="3.40.50.410">
    <property type="entry name" value="von Willebrand factor, type A domain"/>
    <property type="match status" value="1"/>
</dbReference>
<dbReference type="EMBL" id="CAMXCT030006511">
    <property type="protein sequence ID" value="CAL4802330.1"/>
    <property type="molecule type" value="Genomic_DNA"/>
</dbReference>
<evidence type="ECO:0000313" key="5">
    <source>
        <dbReference type="Proteomes" id="UP001152797"/>
    </source>
</evidence>